<evidence type="ECO:0000256" key="1">
    <source>
        <dbReference type="SAM" id="SignalP"/>
    </source>
</evidence>
<evidence type="ECO:0000313" key="3">
    <source>
        <dbReference type="Proteomes" id="UP001253193"/>
    </source>
</evidence>
<dbReference type="AlphaFoldDB" id="A0AAW8Q1J4"/>
<feature type="chain" id="PRO_5043420795" description="Secreted protein" evidence="1">
    <location>
        <begin position="18"/>
        <end position="199"/>
    </location>
</feature>
<feature type="signal peptide" evidence="1">
    <location>
        <begin position="1"/>
        <end position="17"/>
    </location>
</feature>
<name>A0AAW8Q1J4_VIBPH</name>
<sequence>MVALTSALVMLPTTASAKTINTDSKSTIFSRQLSSGSQDTAKGIAISVSGISTSTPPPKVPVKVCDGGYQYEPTYDVCAKYTDSSYVCEGGYNLKGELCEGMEDITPWSLGDSVGVTANGSNIIWRINGSIKSREIANTIQYKGKTYGIGTPHSNPDDGSYYAHLAVLTTKDPSYSCPFGYKVYQDTCRTTKPYKIEYQ</sequence>
<reference evidence="2" key="1">
    <citation type="submission" date="2023-06" db="EMBL/GenBank/DDBJ databases">
        <title>Genomic Diversity of Vibrio spp. and Metagenomic Analysis of Pathogens in Florida Gulf Coastal Waters Following Hurricane Ian.</title>
        <authorList>
            <person name="Brumfield K.D."/>
        </authorList>
    </citation>
    <scope>NUCLEOTIDE SEQUENCE</scope>
    <source>
        <strain evidence="2">WBS2B-138</strain>
    </source>
</reference>
<comment type="caution">
    <text evidence="2">The sequence shown here is derived from an EMBL/GenBank/DDBJ whole genome shotgun (WGS) entry which is preliminary data.</text>
</comment>
<evidence type="ECO:0008006" key="4">
    <source>
        <dbReference type="Google" id="ProtNLM"/>
    </source>
</evidence>
<accession>A0AAW8Q1J4</accession>
<evidence type="ECO:0000313" key="2">
    <source>
        <dbReference type="EMBL" id="MDS1821489.1"/>
    </source>
</evidence>
<proteinExistence type="predicted"/>
<gene>
    <name evidence="2" type="ORF">QX249_12525</name>
</gene>
<organism evidence="2 3">
    <name type="scientific">Vibrio parahaemolyticus</name>
    <dbReference type="NCBI Taxonomy" id="670"/>
    <lineage>
        <taxon>Bacteria</taxon>
        <taxon>Pseudomonadati</taxon>
        <taxon>Pseudomonadota</taxon>
        <taxon>Gammaproteobacteria</taxon>
        <taxon>Vibrionales</taxon>
        <taxon>Vibrionaceae</taxon>
        <taxon>Vibrio</taxon>
    </lineage>
</organism>
<dbReference type="EMBL" id="JAUHGG010000003">
    <property type="protein sequence ID" value="MDS1821489.1"/>
    <property type="molecule type" value="Genomic_DNA"/>
</dbReference>
<protein>
    <recommendedName>
        <fullName evidence="4">Secreted protein</fullName>
    </recommendedName>
</protein>
<dbReference type="Proteomes" id="UP001253193">
    <property type="component" value="Unassembled WGS sequence"/>
</dbReference>
<keyword evidence="1" id="KW-0732">Signal</keyword>
<dbReference type="RefSeq" id="WP_311020383.1">
    <property type="nucleotide sequence ID" value="NZ_JAUHGG010000003.1"/>
</dbReference>